<evidence type="ECO:0000256" key="6">
    <source>
        <dbReference type="PROSITE-ProRule" id="PRU00169"/>
    </source>
</evidence>
<reference evidence="11" key="1">
    <citation type="journal article" date="2019" name="Int. J. Syst. Evol. Microbiol.">
        <title>The Global Catalogue of Microorganisms (GCM) 10K type strain sequencing project: providing services to taxonomists for standard genome sequencing and annotation.</title>
        <authorList>
            <consortium name="The Broad Institute Genomics Platform"/>
            <consortium name="The Broad Institute Genome Sequencing Center for Infectious Disease"/>
            <person name="Wu L."/>
            <person name="Ma J."/>
        </authorList>
    </citation>
    <scope>NUCLEOTIDE SEQUENCE [LARGE SCALE GENOMIC DNA]</scope>
    <source>
        <strain evidence="11">JCM 1417</strain>
    </source>
</reference>
<dbReference type="PROSITE" id="PS50110">
    <property type="entry name" value="RESPONSE_REGULATORY"/>
    <property type="match status" value="1"/>
</dbReference>
<feature type="modified residue" description="4-aspartylphosphate" evidence="6">
    <location>
        <position position="53"/>
    </location>
</feature>
<dbReference type="Pfam" id="PF00486">
    <property type="entry name" value="Trans_reg_C"/>
    <property type="match status" value="1"/>
</dbReference>
<dbReference type="InterPro" id="IPR001789">
    <property type="entry name" value="Sig_transdc_resp-reg_receiver"/>
</dbReference>
<dbReference type="PANTHER" id="PTHR48111">
    <property type="entry name" value="REGULATOR OF RPOS"/>
    <property type="match status" value="1"/>
</dbReference>
<name>A0ABP3W3C5_CLOSU</name>
<comment type="caution">
    <text evidence="10">The sequence shown here is derived from an EMBL/GenBank/DDBJ whole genome shotgun (WGS) entry which is preliminary data.</text>
</comment>
<evidence type="ECO:0000256" key="1">
    <source>
        <dbReference type="ARBA" id="ARBA00018672"/>
    </source>
</evidence>
<keyword evidence="11" id="KW-1185">Reference proteome</keyword>
<evidence type="ECO:0000256" key="5">
    <source>
        <dbReference type="ARBA" id="ARBA00024867"/>
    </source>
</evidence>
<dbReference type="Proteomes" id="UP001501047">
    <property type="component" value="Unassembled WGS sequence"/>
</dbReference>
<gene>
    <name evidence="10" type="ORF">GCM10008908_25820</name>
</gene>
<dbReference type="InterPro" id="IPR039420">
    <property type="entry name" value="WalR-like"/>
</dbReference>
<dbReference type="EMBL" id="BAAACI010000006">
    <property type="protein sequence ID" value="GAA0775006.1"/>
    <property type="molecule type" value="Genomic_DNA"/>
</dbReference>
<keyword evidence="6" id="KW-0597">Phosphoprotein</keyword>
<feature type="DNA-binding region" description="OmpR/PhoB-type" evidence="7">
    <location>
        <begin position="126"/>
        <end position="227"/>
    </location>
</feature>
<dbReference type="InterPro" id="IPR036388">
    <property type="entry name" value="WH-like_DNA-bd_sf"/>
</dbReference>
<keyword evidence="2" id="KW-0805">Transcription regulation</keyword>
<evidence type="ECO:0000256" key="2">
    <source>
        <dbReference type="ARBA" id="ARBA00023015"/>
    </source>
</evidence>
<proteinExistence type="predicted"/>
<evidence type="ECO:0000256" key="4">
    <source>
        <dbReference type="ARBA" id="ARBA00023163"/>
    </source>
</evidence>
<evidence type="ECO:0000259" key="9">
    <source>
        <dbReference type="PROSITE" id="PS51755"/>
    </source>
</evidence>
<dbReference type="SMART" id="SM00448">
    <property type="entry name" value="REC"/>
    <property type="match status" value="1"/>
</dbReference>
<dbReference type="PANTHER" id="PTHR48111:SF73">
    <property type="entry name" value="ALKALINE PHOSPHATASE SYNTHESIS TRANSCRIPTIONAL REGULATORY PROTEIN PHOP"/>
    <property type="match status" value="1"/>
</dbReference>
<dbReference type="Gene3D" id="1.10.10.10">
    <property type="entry name" value="Winged helix-like DNA-binding domain superfamily/Winged helix DNA-binding domain"/>
    <property type="match status" value="1"/>
</dbReference>
<dbReference type="SUPFAM" id="SSF52172">
    <property type="entry name" value="CheY-like"/>
    <property type="match status" value="1"/>
</dbReference>
<comment type="function">
    <text evidence="5">May play the central regulatory role in sporulation. It may be an element of the effector pathway responsible for the activation of sporulation genes in response to nutritional stress. Spo0A may act in concert with spo0H (a sigma factor) to control the expression of some genes that are critical to the sporulation process.</text>
</comment>
<evidence type="ECO:0000256" key="3">
    <source>
        <dbReference type="ARBA" id="ARBA00023125"/>
    </source>
</evidence>
<evidence type="ECO:0000313" key="10">
    <source>
        <dbReference type="EMBL" id="GAA0775006.1"/>
    </source>
</evidence>
<dbReference type="InterPro" id="IPR011006">
    <property type="entry name" value="CheY-like_superfamily"/>
</dbReference>
<sequence>MQVDILIVEDEVKILEVLEAYLKKAGYSVITAINGSEAIYKYKQYNPRLIILDLMLPDITGEKICEIIRKESEVPIIMLTAKVEEESILECFSLGTDDYITKPFSPKQVVARVNAVLKRALNYKRDNVLSFNKGNLVINLDTYEVRHGNNLIELTPSEFKILLALCESPKKVFTRGELLDRALGDDSDVYDRIIDSHIKNLRSKIEDNSKNPKYILTVHGIGYKFGGE</sequence>
<evidence type="ECO:0000259" key="8">
    <source>
        <dbReference type="PROSITE" id="PS50110"/>
    </source>
</evidence>
<keyword evidence="4" id="KW-0804">Transcription</keyword>
<dbReference type="InterPro" id="IPR001867">
    <property type="entry name" value="OmpR/PhoB-type_DNA-bd"/>
</dbReference>
<evidence type="ECO:0000256" key="7">
    <source>
        <dbReference type="PROSITE-ProRule" id="PRU01091"/>
    </source>
</evidence>
<evidence type="ECO:0000313" key="11">
    <source>
        <dbReference type="Proteomes" id="UP001501047"/>
    </source>
</evidence>
<accession>A0ABP3W3C5</accession>
<dbReference type="CDD" id="cd00383">
    <property type="entry name" value="trans_reg_C"/>
    <property type="match status" value="1"/>
</dbReference>
<protein>
    <recommendedName>
        <fullName evidence="1">Stage 0 sporulation protein A homolog</fullName>
    </recommendedName>
</protein>
<keyword evidence="3 7" id="KW-0238">DNA-binding</keyword>
<dbReference type="Gene3D" id="3.40.50.2300">
    <property type="match status" value="1"/>
</dbReference>
<dbReference type="Pfam" id="PF00072">
    <property type="entry name" value="Response_reg"/>
    <property type="match status" value="1"/>
</dbReference>
<dbReference type="SMART" id="SM00862">
    <property type="entry name" value="Trans_reg_C"/>
    <property type="match status" value="1"/>
</dbReference>
<dbReference type="PROSITE" id="PS51755">
    <property type="entry name" value="OMPR_PHOB"/>
    <property type="match status" value="1"/>
</dbReference>
<dbReference type="CDD" id="cd17574">
    <property type="entry name" value="REC_OmpR"/>
    <property type="match status" value="1"/>
</dbReference>
<feature type="domain" description="Response regulatory" evidence="8">
    <location>
        <begin position="4"/>
        <end position="117"/>
    </location>
</feature>
<dbReference type="RefSeq" id="WP_343826848.1">
    <property type="nucleotide sequence ID" value="NZ_BAAACI010000006.1"/>
</dbReference>
<organism evidence="10 11">
    <name type="scientific">Clostridium subterminale</name>
    <dbReference type="NCBI Taxonomy" id="1550"/>
    <lineage>
        <taxon>Bacteria</taxon>
        <taxon>Bacillati</taxon>
        <taxon>Bacillota</taxon>
        <taxon>Clostridia</taxon>
        <taxon>Eubacteriales</taxon>
        <taxon>Clostridiaceae</taxon>
        <taxon>Clostridium</taxon>
    </lineage>
</organism>
<feature type="domain" description="OmpR/PhoB-type" evidence="9">
    <location>
        <begin position="126"/>
        <end position="227"/>
    </location>
</feature>